<evidence type="ECO:0000313" key="2">
    <source>
        <dbReference type="EMBL" id="KAK9011049.1"/>
    </source>
</evidence>
<keyword evidence="3" id="KW-1185">Reference proteome</keyword>
<protein>
    <submittedName>
        <fullName evidence="2">Uncharacterized protein</fullName>
    </submittedName>
</protein>
<feature type="compositionally biased region" description="Polar residues" evidence="1">
    <location>
        <begin position="72"/>
        <end position="81"/>
    </location>
</feature>
<dbReference type="EMBL" id="JBBPBN010000023">
    <property type="protein sequence ID" value="KAK9011049.1"/>
    <property type="molecule type" value="Genomic_DNA"/>
</dbReference>
<accession>A0ABR2RE67</accession>
<evidence type="ECO:0000256" key="1">
    <source>
        <dbReference type="SAM" id="MobiDB-lite"/>
    </source>
</evidence>
<feature type="compositionally biased region" description="Polar residues" evidence="1">
    <location>
        <begin position="47"/>
        <end position="62"/>
    </location>
</feature>
<gene>
    <name evidence="2" type="ORF">V6N11_043906</name>
</gene>
<organism evidence="2 3">
    <name type="scientific">Hibiscus sabdariffa</name>
    <name type="common">roselle</name>
    <dbReference type="NCBI Taxonomy" id="183260"/>
    <lineage>
        <taxon>Eukaryota</taxon>
        <taxon>Viridiplantae</taxon>
        <taxon>Streptophyta</taxon>
        <taxon>Embryophyta</taxon>
        <taxon>Tracheophyta</taxon>
        <taxon>Spermatophyta</taxon>
        <taxon>Magnoliopsida</taxon>
        <taxon>eudicotyledons</taxon>
        <taxon>Gunneridae</taxon>
        <taxon>Pentapetalae</taxon>
        <taxon>rosids</taxon>
        <taxon>malvids</taxon>
        <taxon>Malvales</taxon>
        <taxon>Malvaceae</taxon>
        <taxon>Malvoideae</taxon>
        <taxon>Hibiscus</taxon>
    </lineage>
</organism>
<comment type="caution">
    <text evidence="2">The sequence shown here is derived from an EMBL/GenBank/DDBJ whole genome shotgun (WGS) entry which is preliminary data.</text>
</comment>
<reference evidence="2 3" key="1">
    <citation type="journal article" date="2024" name="G3 (Bethesda)">
        <title>Genome assembly of Hibiscus sabdariffa L. provides insights into metabolisms of medicinal natural products.</title>
        <authorList>
            <person name="Kim T."/>
        </authorList>
    </citation>
    <scope>NUCLEOTIDE SEQUENCE [LARGE SCALE GENOMIC DNA]</scope>
    <source>
        <strain evidence="2">TK-2024</strain>
        <tissue evidence="2">Old leaves</tissue>
    </source>
</reference>
<feature type="compositionally biased region" description="Polar residues" evidence="1">
    <location>
        <begin position="24"/>
        <end position="39"/>
    </location>
</feature>
<proteinExistence type="predicted"/>
<feature type="region of interest" description="Disordered" evidence="1">
    <location>
        <begin position="24"/>
        <end position="81"/>
    </location>
</feature>
<evidence type="ECO:0000313" key="3">
    <source>
        <dbReference type="Proteomes" id="UP001396334"/>
    </source>
</evidence>
<dbReference type="Proteomes" id="UP001396334">
    <property type="component" value="Unassembled WGS sequence"/>
</dbReference>
<sequence>MVPHHIVASSGFQSTPLTVTNATHHMHTCSNGTGIQSANTDEDAGPLSSSHRVSTPTCSNDAGNHFSGINVDGNTDMASHSEELNGSTHRVSNSACSNDAGNHFSDINVEDNTGSEELSGLVVQARNGESVPLLESEPVIETDDERMDVLKDGDNLFLVEDVVFQYNSLLQIIRSWGCW</sequence>
<name>A0ABR2RE67_9ROSI</name>